<dbReference type="OrthoDB" id="1751950at2759"/>
<reference evidence="1" key="1">
    <citation type="submission" date="2022-07" db="EMBL/GenBank/DDBJ databases">
        <authorList>
            <person name="Macas J."/>
            <person name="Novak P."/>
            <person name="Neumann P."/>
        </authorList>
    </citation>
    <scope>NUCLEOTIDE SEQUENCE</scope>
</reference>
<evidence type="ECO:0000313" key="1">
    <source>
        <dbReference type="EMBL" id="CAH9082778.1"/>
    </source>
</evidence>
<accession>A0A9P0YZ96</accession>
<name>A0A9P0YZ96_CUSEU</name>
<keyword evidence="2" id="KW-1185">Reference proteome</keyword>
<dbReference type="EMBL" id="CAMAPE010000016">
    <property type="protein sequence ID" value="CAH9082778.1"/>
    <property type="molecule type" value="Genomic_DNA"/>
</dbReference>
<gene>
    <name evidence="1" type="ORF">CEURO_LOCUS8391</name>
</gene>
<proteinExistence type="predicted"/>
<organism evidence="1 2">
    <name type="scientific">Cuscuta europaea</name>
    <name type="common">European dodder</name>
    <dbReference type="NCBI Taxonomy" id="41803"/>
    <lineage>
        <taxon>Eukaryota</taxon>
        <taxon>Viridiplantae</taxon>
        <taxon>Streptophyta</taxon>
        <taxon>Embryophyta</taxon>
        <taxon>Tracheophyta</taxon>
        <taxon>Spermatophyta</taxon>
        <taxon>Magnoliopsida</taxon>
        <taxon>eudicotyledons</taxon>
        <taxon>Gunneridae</taxon>
        <taxon>Pentapetalae</taxon>
        <taxon>asterids</taxon>
        <taxon>lamiids</taxon>
        <taxon>Solanales</taxon>
        <taxon>Convolvulaceae</taxon>
        <taxon>Cuscuteae</taxon>
        <taxon>Cuscuta</taxon>
        <taxon>Cuscuta subgen. Cuscuta</taxon>
    </lineage>
</organism>
<feature type="non-terminal residue" evidence="1">
    <location>
        <position position="126"/>
    </location>
</feature>
<comment type="caution">
    <text evidence="1">The sequence shown here is derived from an EMBL/GenBank/DDBJ whole genome shotgun (WGS) entry which is preliminary data.</text>
</comment>
<dbReference type="AlphaFoldDB" id="A0A9P0YZ96"/>
<sequence>MTHLGRVQELLRPLGFPMLGDDGNSCHGGGGTSPPSVKHAWGARSFASVVSDTSNQPLSSNVISHFKGMPSITFPEEEIQVLASKHKRALVGYFFNGRPPMAYLRKAFDLIGFKGGFHLGILERKH</sequence>
<dbReference type="Proteomes" id="UP001152484">
    <property type="component" value="Unassembled WGS sequence"/>
</dbReference>
<protein>
    <submittedName>
        <fullName evidence="1">Uncharacterized protein</fullName>
    </submittedName>
</protein>
<evidence type="ECO:0000313" key="2">
    <source>
        <dbReference type="Proteomes" id="UP001152484"/>
    </source>
</evidence>